<evidence type="ECO:0000256" key="2">
    <source>
        <dbReference type="ARBA" id="ARBA00022692"/>
    </source>
</evidence>
<comment type="subcellular location">
    <subcellularLocation>
        <location evidence="1">Membrane</location>
        <topology evidence="1">Multi-pass membrane protein</topology>
    </subcellularLocation>
</comment>
<feature type="region of interest" description="Disordered" evidence="5">
    <location>
        <begin position="1"/>
        <end position="24"/>
    </location>
</feature>
<evidence type="ECO:0000256" key="3">
    <source>
        <dbReference type="ARBA" id="ARBA00022989"/>
    </source>
</evidence>
<evidence type="ECO:0000313" key="8">
    <source>
        <dbReference type="EnsemblMetazoa" id="BGLB025644-PC"/>
    </source>
</evidence>
<dbReference type="InterPro" id="IPR005829">
    <property type="entry name" value="Sugar_transporter_CS"/>
</dbReference>
<evidence type="ECO:0000313" key="10">
    <source>
        <dbReference type="Proteomes" id="UP001165740"/>
    </source>
</evidence>
<keyword evidence="10" id="KW-1185">Reference proteome</keyword>
<feature type="transmembrane region" description="Helical" evidence="6">
    <location>
        <begin position="182"/>
        <end position="204"/>
    </location>
</feature>
<feature type="domain" description="Major facilitator superfamily (MFS) profile" evidence="7">
    <location>
        <begin position="88"/>
        <end position="518"/>
    </location>
</feature>
<evidence type="ECO:0000256" key="4">
    <source>
        <dbReference type="ARBA" id="ARBA00023136"/>
    </source>
</evidence>
<protein>
    <submittedName>
        <fullName evidence="11 12">Proton-coupled folate transporter-like isoform X1</fullName>
    </submittedName>
</protein>
<dbReference type="OrthoDB" id="6104307at2759"/>
<dbReference type="RefSeq" id="XP_055879998.1">
    <property type="nucleotide sequence ID" value="XM_056024023.1"/>
</dbReference>
<dbReference type="InterPro" id="IPR036259">
    <property type="entry name" value="MFS_trans_sf"/>
</dbReference>
<dbReference type="GO" id="GO:0016020">
    <property type="term" value="C:membrane"/>
    <property type="evidence" value="ECO:0007669"/>
    <property type="project" value="UniProtKB-SubCell"/>
</dbReference>
<dbReference type="EnsemblMetazoa" id="BGLB025644-RC">
    <property type="protein sequence ID" value="BGLB025644-PC"/>
    <property type="gene ID" value="BGLB025644"/>
</dbReference>
<feature type="transmembrane region" description="Helical" evidence="6">
    <location>
        <begin position="338"/>
        <end position="361"/>
    </location>
</feature>
<feature type="transmembrane region" description="Helical" evidence="6">
    <location>
        <begin position="152"/>
        <end position="175"/>
    </location>
</feature>
<dbReference type="SUPFAM" id="SSF103473">
    <property type="entry name" value="MFS general substrate transporter"/>
    <property type="match status" value="1"/>
</dbReference>
<dbReference type="VEuPathDB" id="VectorBase:BGLB025644"/>
<feature type="transmembrane region" description="Helical" evidence="6">
    <location>
        <begin position="210"/>
        <end position="235"/>
    </location>
</feature>
<organism evidence="8 9">
    <name type="scientific">Biomphalaria glabrata</name>
    <name type="common">Bloodfluke planorb</name>
    <name type="synonym">Freshwater snail</name>
    <dbReference type="NCBI Taxonomy" id="6526"/>
    <lineage>
        <taxon>Eukaryota</taxon>
        <taxon>Metazoa</taxon>
        <taxon>Spiralia</taxon>
        <taxon>Lophotrochozoa</taxon>
        <taxon>Mollusca</taxon>
        <taxon>Gastropoda</taxon>
        <taxon>Heterobranchia</taxon>
        <taxon>Euthyneura</taxon>
        <taxon>Panpulmonata</taxon>
        <taxon>Hygrophila</taxon>
        <taxon>Lymnaeoidea</taxon>
        <taxon>Planorbidae</taxon>
        <taxon>Biomphalaria</taxon>
    </lineage>
</organism>
<dbReference type="Proteomes" id="UP001165740">
    <property type="component" value="Chromosome 3"/>
</dbReference>
<feature type="compositionally biased region" description="Polar residues" evidence="5">
    <location>
        <begin position="8"/>
        <end position="22"/>
    </location>
</feature>
<dbReference type="Gene3D" id="1.20.1250.20">
    <property type="entry name" value="MFS general substrate transporter like domains"/>
    <property type="match status" value="1"/>
</dbReference>
<dbReference type="GO" id="GO:0022857">
    <property type="term" value="F:transmembrane transporter activity"/>
    <property type="evidence" value="ECO:0007669"/>
    <property type="project" value="InterPro"/>
</dbReference>
<keyword evidence="4 6" id="KW-0472">Membrane</keyword>
<dbReference type="Pfam" id="PF07690">
    <property type="entry name" value="MFS_1"/>
    <property type="match status" value="1"/>
</dbReference>
<feature type="transmembrane region" description="Helical" evidence="6">
    <location>
        <begin position="403"/>
        <end position="422"/>
    </location>
</feature>
<feature type="transmembrane region" description="Helical" evidence="6">
    <location>
        <begin position="490"/>
        <end position="515"/>
    </location>
</feature>
<feature type="transmembrane region" description="Helical" evidence="6">
    <location>
        <begin position="373"/>
        <end position="391"/>
    </location>
</feature>
<dbReference type="AlphaFoldDB" id="A0A2C9L0C5"/>
<reference evidence="8" key="1">
    <citation type="submission" date="2020-05" db="UniProtKB">
        <authorList>
            <consortium name="EnsemblMetazoa"/>
        </authorList>
    </citation>
    <scope>IDENTIFICATION</scope>
    <source>
        <strain evidence="8">BB02</strain>
    </source>
</reference>
<feature type="transmembrane region" description="Helical" evidence="6">
    <location>
        <begin position="461"/>
        <end position="484"/>
    </location>
</feature>
<evidence type="ECO:0000256" key="5">
    <source>
        <dbReference type="SAM" id="MobiDB-lite"/>
    </source>
</evidence>
<evidence type="ECO:0000256" key="1">
    <source>
        <dbReference type="ARBA" id="ARBA00004141"/>
    </source>
</evidence>
<dbReference type="OMA" id="ISIYMAD"/>
<evidence type="ECO:0000256" key="6">
    <source>
        <dbReference type="SAM" id="Phobius"/>
    </source>
</evidence>
<dbReference type="PROSITE" id="PS00216">
    <property type="entry name" value="SUGAR_TRANSPORT_1"/>
    <property type="match status" value="1"/>
</dbReference>
<dbReference type="PANTHER" id="PTHR23507:SF1">
    <property type="entry name" value="FI18259P1-RELATED"/>
    <property type="match status" value="1"/>
</dbReference>
<feature type="region of interest" description="Disordered" evidence="5">
    <location>
        <begin position="46"/>
        <end position="73"/>
    </location>
</feature>
<dbReference type="PROSITE" id="PS50850">
    <property type="entry name" value="MFS"/>
    <property type="match status" value="1"/>
</dbReference>
<dbReference type="RefSeq" id="XP_055879999.1">
    <property type="nucleotide sequence ID" value="XM_056024024.1"/>
</dbReference>
<proteinExistence type="predicted"/>
<evidence type="ECO:0000313" key="11">
    <source>
        <dbReference type="RefSeq" id="XP_055879998.1"/>
    </source>
</evidence>
<evidence type="ECO:0000259" key="7">
    <source>
        <dbReference type="PROSITE" id="PS50850"/>
    </source>
</evidence>
<feature type="transmembrane region" description="Helical" evidence="6">
    <location>
        <begin position="247"/>
        <end position="271"/>
    </location>
</feature>
<dbReference type="PANTHER" id="PTHR23507">
    <property type="entry name" value="ZGC:174356"/>
    <property type="match status" value="1"/>
</dbReference>
<dbReference type="VEuPathDB" id="VectorBase:BGLAX_050959"/>
<evidence type="ECO:0000313" key="12">
    <source>
        <dbReference type="RefSeq" id="XP_055879999.1"/>
    </source>
</evidence>
<reference evidence="11 12" key="2">
    <citation type="submission" date="2025-04" db="UniProtKB">
        <authorList>
            <consortium name="RefSeq"/>
        </authorList>
    </citation>
    <scope>IDENTIFICATION</scope>
</reference>
<feature type="transmembrane region" description="Helical" evidence="6">
    <location>
        <begin position="77"/>
        <end position="97"/>
    </location>
</feature>
<sequence length="533" mass="58922">MLQKHKVPQQNMTSKTGSSSDLVDSEGAYLGATLKHKNVLRRTINEDVGEEEPLLASDQPGKSPGTEREEGVTKSGAINIATSMIVVSLAMASYSIFSDAMSQWIYVEFENQVLGANASLINSTASNPCVKDNQTDLWAKELDKAQSLASRFSIYAMIVTLLPAFFTNLLLGIYADQIGRRILFLAPLIGLFIRAFVGFVVAFWKLSIYWNFVGMACIGLTGHLPAIFMGIYVYTADNTGHKKSRSFGMVIAQTAINVCFSLSHLAVGYFIDAKGYAWPMFTASVILAFCLVICYFFLKETLETAKKTRKKTFTEGFKEVFSFYITKGKNSNYRRLDFSLLGLVFFLFSTCLGVSIQSMFLMNEPLCWSSIKIGQVTTYQGLLGAFTSLVLMKALQRCLSDDVICIVSLVSAAASRFVLAFAQYDWMIYVAYTVGMFELLLLPIIRAILSRMVPVNNRGSLFASVAVIEVATFVVAGAGFDALYSFTVSFWHGLTYLVIACCVSLATGLMILFTVTVRKRHLTRVVDVQEVSE</sequence>
<keyword evidence="2 6" id="KW-0812">Transmembrane</keyword>
<dbReference type="InterPro" id="IPR020846">
    <property type="entry name" value="MFS_dom"/>
</dbReference>
<dbReference type="KEGG" id="bgt:106056860"/>
<dbReference type="Proteomes" id="UP000076420">
    <property type="component" value="Unassembled WGS sequence"/>
</dbReference>
<evidence type="ECO:0000313" key="9">
    <source>
        <dbReference type="Proteomes" id="UP000076420"/>
    </source>
</evidence>
<feature type="transmembrane region" description="Helical" evidence="6">
    <location>
        <begin position="428"/>
        <end position="449"/>
    </location>
</feature>
<name>A0A2C9L0C5_BIOGL</name>
<dbReference type="InterPro" id="IPR011701">
    <property type="entry name" value="MFS"/>
</dbReference>
<gene>
    <name evidence="8" type="primary">106056860</name>
    <name evidence="11 12" type="synonym">LOC106056860</name>
</gene>
<accession>A0A2C9L0C5</accession>
<feature type="transmembrane region" description="Helical" evidence="6">
    <location>
        <begin position="277"/>
        <end position="298"/>
    </location>
</feature>
<keyword evidence="3 6" id="KW-1133">Transmembrane helix</keyword>